<organism evidence="1 2">
    <name type="scientific">Gossypium aridum</name>
    <name type="common">American cotton</name>
    <name type="synonym">Erioxylum aridum</name>
    <dbReference type="NCBI Taxonomy" id="34290"/>
    <lineage>
        <taxon>Eukaryota</taxon>
        <taxon>Viridiplantae</taxon>
        <taxon>Streptophyta</taxon>
        <taxon>Embryophyta</taxon>
        <taxon>Tracheophyta</taxon>
        <taxon>Spermatophyta</taxon>
        <taxon>Magnoliopsida</taxon>
        <taxon>eudicotyledons</taxon>
        <taxon>Gunneridae</taxon>
        <taxon>Pentapetalae</taxon>
        <taxon>rosids</taxon>
        <taxon>malvids</taxon>
        <taxon>Malvales</taxon>
        <taxon>Malvaceae</taxon>
        <taxon>Malvoideae</taxon>
        <taxon>Gossypium</taxon>
    </lineage>
</organism>
<proteinExistence type="predicted"/>
<comment type="caution">
    <text evidence="1">The sequence shown here is derived from an EMBL/GenBank/DDBJ whole genome shotgun (WGS) entry which is preliminary data.</text>
</comment>
<accession>A0A7J8XM88</accession>
<dbReference type="Proteomes" id="UP000593577">
    <property type="component" value="Unassembled WGS sequence"/>
</dbReference>
<sequence length="27" mass="3215">MASKYTVVRCEKICSFHFDLISEFKEC</sequence>
<keyword evidence="2" id="KW-1185">Reference proteome</keyword>
<reference evidence="1 2" key="1">
    <citation type="journal article" date="2019" name="Genome Biol. Evol.">
        <title>Insights into the evolution of the New World diploid cottons (Gossypium, subgenus Houzingenia) based on genome sequencing.</title>
        <authorList>
            <person name="Grover C.E."/>
            <person name="Arick M.A. 2nd"/>
            <person name="Thrash A."/>
            <person name="Conover J.L."/>
            <person name="Sanders W.S."/>
            <person name="Peterson D.G."/>
            <person name="Frelichowski J.E."/>
            <person name="Scheffler J.A."/>
            <person name="Scheffler B.E."/>
            <person name="Wendel J.F."/>
        </authorList>
    </citation>
    <scope>NUCLEOTIDE SEQUENCE [LARGE SCALE GENOMIC DNA]</scope>
    <source>
        <strain evidence="1">185</strain>
        <tissue evidence="1">Leaf</tissue>
    </source>
</reference>
<dbReference type="EMBL" id="JABFAA010000008">
    <property type="protein sequence ID" value="MBA0688431.1"/>
    <property type="molecule type" value="Genomic_DNA"/>
</dbReference>
<evidence type="ECO:0000313" key="2">
    <source>
        <dbReference type="Proteomes" id="UP000593577"/>
    </source>
</evidence>
<evidence type="ECO:0000313" key="1">
    <source>
        <dbReference type="EMBL" id="MBA0688431.1"/>
    </source>
</evidence>
<name>A0A7J8XM88_GOSAI</name>
<dbReference type="AlphaFoldDB" id="A0A7J8XM88"/>
<protein>
    <submittedName>
        <fullName evidence="1">Uncharacterized protein</fullName>
    </submittedName>
</protein>
<gene>
    <name evidence="1" type="ORF">Goari_006221</name>
</gene>